<keyword evidence="3" id="KW-0378">Hydrolase</keyword>
<name>A0ABT7BWG7_9CYAN</name>
<dbReference type="InterPro" id="IPR004635">
    <property type="entry name" value="Pept_S49_SppA"/>
</dbReference>
<dbReference type="InterPro" id="IPR047272">
    <property type="entry name" value="S49_SppA_C"/>
</dbReference>
<accession>A0ABT7BWG7</accession>
<evidence type="ECO:0000256" key="2">
    <source>
        <dbReference type="ARBA" id="ARBA00022670"/>
    </source>
</evidence>
<evidence type="ECO:0000256" key="1">
    <source>
        <dbReference type="ARBA" id="ARBA00008683"/>
    </source>
</evidence>
<dbReference type="CDD" id="cd07023">
    <property type="entry name" value="S49_Sppa_N_C"/>
    <property type="match status" value="1"/>
</dbReference>
<keyword evidence="4" id="KW-0720">Serine protease</keyword>
<dbReference type="InterPro" id="IPR029045">
    <property type="entry name" value="ClpP/crotonase-like_dom_sf"/>
</dbReference>
<evidence type="ECO:0000313" key="6">
    <source>
        <dbReference type="EMBL" id="MDJ1183539.1"/>
    </source>
</evidence>
<proteinExistence type="inferred from homology"/>
<dbReference type="Pfam" id="PF01343">
    <property type="entry name" value="Peptidase_S49"/>
    <property type="match status" value="1"/>
</dbReference>
<evidence type="ECO:0000313" key="7">
    <source>
        <dbReference type="Proteomes" id="UP001232992"/>
    </source>
</evidence>
<dbReference type="RefSeq" id="WP_283758193.1">
    <property type="nucleotide sequence ID" value="NZ_JAQOSQ010000008.1"/>
</dbReference>
<dbReference type="PANTHER" id="PTHR42987:SF7">
    <property type="entry name" value="SIGNAL PEPTIDE PEPTIDASE SPPA-RELATED"/>
    <property type="match status" value="1"/>
</dbReference>
<comment type="caution">
    <text evidence="6">The sequence shown here is derived from an EMBL/GenBank/DDBJ whole genome shotgun (WGS) entry which is preliminary data.</text>
</comment>
<sequence>MIWFFKSKARKQIARIEVSGAIGSGTRKRVLEALKTIEEKKFPALLLRIDSPGGTVGDSQEIYAALTRLRKKVKIVASFGNISASGGVYIGMGAEHIMANPGTITGSIGVILRGNNLERLLEKIGVSFKVVKSGPYKDILAFDRELTEAEQHILQQMIDTSYQQFVNTVAESRKLDVEAVREFADGRVFTGEQAVNLGLIDRLGTEEEARRWAAELAELDPEKAECRTIEEPKPLWSRILGGENRVKSGLPAAIDWLEFETSTNGLPLWLYRP</sequence>
<dbReference type="EMBL" id="JAQOSQ010000008">
    <property type="protein sequence ID" value="MDJ1183539.1"/>
    <property type="molecule type" value="Genomic_DNA"/>
</dbReference>
<reference evidence="6 7" key="1">
    <citation type="submission" date="2023-01" db="EMBL/GenBank/DDBJ databases">
        <title>Novel diversity within Roseofilum (Cyanobacteria; Desertifilaceae) from marine benthic mats with descriptions of four novel species.</title>
        <authorList>
            <person name="Wang Y."/>
            <person name="Berthold D.E."/>
            <person name="Hu J."/>
            <person name="Lefler F.W."/>
            <person name="Laughinghouse H.D. IV."/>
        </authorList>
    </citation>
    <scope>NUCLEOTIDE SEQUENCE [LARGE SCALE GENOMIC DNA]</scope>
    <source>
        <strain evidence="6 7">BLCC-M143</strain>
    </source>
</reference>
<comment type="similarity">
    <text evidence="1">Belongs to the peptidase S49 family.</text>
</comment>
<dbReference type="Gene3D" id="3.90.226.10">
    <property type="entry name" value="2-enoyl-CoA Hydratase, Chain A, domain 1"/>
    <property type="match status" value="2"/>
</dbReference>
<dbReference type="SUPFAM" id="SSF52096">
    <property type="entry name" value="ClpP/crotonase"/>
    <property type="match status" value="1"/>
</dbReference>
<dbReference type="PANTHER" id="PTHR42987">
    <property type="entry name" value="PEPTIDASE S49"/>
    <property type="match status" value="1"/>
</dbReference>
<keyword evidence="7" id="KW-1185">Reference proteome</keyword>
<feature type="domain" description="Peptidase S49" evidence="5">
    <location>
        <begin position="69"/>
        <end position="219"/>
    </location>
</feature>
<dbReference type="Proteomes" id="UP001232992">
    <property type="component" value="Unassembled WGS sequence"/>
</dbReference>
<protein>
    <submittedName>
        <fullName evidence="6">Signal peptide peptidase SppA</fullName>
    </submittedName>
</protein>
<organism evidence="6 7">
    <name type="scientific">Roseofilum casamattae BLCC-M143</name>
    <dbReference type="NCBI Taxonomy" id="3022442"/>
    <lineage>
        <taxon>Bacteria</taxon>
        <taxon>Bacillati</taxon>
        <taxon>Cyanobacteriota</taxon>
        <taxon>Cyanophyceae</taxon>
        <taxon>Desertifilales</taxon>
        <taxon>Desertifilaceae</taxon>
        <taxon>Roseofilum</taxon>
        <taxon>Roseofilum casamattae</taxon>
    </lineage>
</organism>
<dbReference type="NCBIfam" id="TIGR00706">
    <property type="entry name" value="SppA_dom"/>
    <property type="match status" value="1"/>
</dbReference>
<gene>
    <name evidence="6" type="primary">sppA</name>
    <name evidence="6" type="ORF">PMH09_10045</name>
</gene>
<dbReference type="InterPro" id="IPR002142">
    <property type="entry name" value="Peptidase_S49"/>
</dbReference>
<keyword evidence="2" id="KW-0645">Protease</keyword>
<evidence type="ECO:0000256" key="3">
    <source>
        <dbReference type="ARBA" id="ARBA00022801"/>
    </source>
</evidence>
<evidence type="ECO:0000256" key="4">
    <source>
        <dbReference type="ARBA" id="ARBA00022825"/>
    </source>
</evidence>
<evidence type="ECO:0000259" key="5">
    <source>
        <dbReference type="Pfam" id="PF01343"/>
    </source>
</evidence>